<proteinExistence type="predicted"/>
<name>F5J2J9_9BACT</name>
<dbReference type="HOGENOM" id="CLU_3182998_0_0_10"/>
<organism evidence="1 2">
    <name type="scientific">Dysgonomonas gadei ATCC BAA-286</name>
    <dbReference type="NCBI Taxonomy" id="742766"/>
    <lineage>
        <taxon>Bacteria</taxon>
        <taxon>Pseudomonadati</taxon>
        <taxon>Bacteroidota</taxon>
        <taxon>Bacteroidia</taxon>
        <taxon>Bacteroidales</taxon>
        <taxon>Dysgonomonadaceae</taxon>
        <taxon>Dysgonomonas</taxon>
    </lineage>
</organism>
<reference evidence="1 2" key="1">
    <citation type="submission" date="2011-04" db="EMBL/GenBank/DDBJ databases">
        <title>The Genome Sequence of Dysgonomonas gadei ATCC BAA-286.</title>
        <authorList>
            <consortium name="The Broad Institute Genome Sequencing Platform"/>
            <person name="Earl A."/>
            <person name="Ward D."/>
            <person name="Feldgarden M."/>
            <person name="Gevers D."/>
            <person name="Pudlo N."/>
            <person name="Martens E."/>
            <person name="Allen-Vercoe E."/>
            <person name="Young S.K."/>
            <person name="Zeng Q."/>
            <person name="Gargeya S."/>
            <person name="Fitzgerald M."/>
            <person name="Haas B."/>
            <person name="Abouelleil A."/>
            <person name="Alvarado L."/>
            <person name="Arachchi H.M."/>
            <person name="Berlin A."/>
            <person name="Brown A."/>
            <person name="Chapman S.B."/>
            <person name="Chen Z."/>
            <person name="Dunbar C."/>
            <person name="Freedman E."/>
            <person name="Gearin G."/>
            <person name="Gellesch M."/>
            <person name="Goldberg J."/>
            <person name="Griggs A."/>
            <person name="Gujja S."/>
            <person name="Heiman D."/>
            <person name="Howarth C."/>
            <person name="Larson L."/>
            <person name="Lui A."/>
            <person name="MacDonald P.J.P."/>
            <person name="Mehta T."/>
            <person name="Montmayeur A."/>
            <person name="Murphy C."/>
            <person name="Neiman D."/>
            <person name="Pearson M."/>
            <person name="Priest M."/>
            <person name="Roberts A."/>
            <person name="Saif S."/>
            <person name="Shea T."/>
            <person name="Shenoy N."/>
            <person name="Sisk P."/>
            <person name="Stolte C."/>
            <person name="Sykes S."/>
            <person name="Yandava C."/>
            <person name="Wortman J."/>
            <person name="Nusbaum C."/>
            <person name="Birren B."/>
        </authorList>
    </citation>
    <scope>NUCLEOTIDE SEQUENCE [LARGE SCALE GENOMIC DNA]</scope>
    <source>
        <strain evidence="1 2">ATCC BAA-286</strain>
    </source>
</reference>
<dbReference type="Proteomes" id="UP000004913">
    <property type="component" value="Unassembled WGS sequence"/>
</dbReference>
<accession>F5J2J9</accession>
<evidence type="ECO:0000313" key="1">
    <source>
        <dbReference type="EMBL" id="EGK00100.1"/>
    </source>
</evidence>
<protein>
    <submittedName>
        <fullName evidence="1">Uncharacterized protein</fullName>
    </submittedName>
</protein>
<gene>
    <name evidence="1" type="ORF">HMPREF9455_03566</name>
</gene>
<dbReference type="EMBL" id="ADLV01000042">
    <property type="protein sequence ID" value="EGK00100.1"/>
    <property type="molecule type" value="Genomic_DNA"/>
</dbReference>
<keyword evidence="2" id="KW-1185">Reference proteome</keyword>
<sequence length="46" mass="5223">MGETANKLTTIQIYLLNIPEPCHTVTDKYNGMHFTDLSQTIECHIS</sequence>
<evidence type="ECO:0000313" key="2">
    <source>
        <dbReference type="Proteomes" id="UP000004913"/>
    </source>
</evidence>
<dbReference type="AlphaFoldDB" id="F5J2J9"/>
<comment type="caution">
    <text evidence="1">The sequence shown here is derived from an EMBL/GenBank/DDBJ whole genome shotgun (WGS) entry which is preliminary data.</text>
</comment>